<evidence type="ECO:0000256" key="1">
    <source>
        <dbReference type="ARBA" id="ARBA00022729"/>
    </source>
</evidence>
<organism evidence="4 5">
    <name type="scientific">Bosea spartocytisi</name>
    <dbReference type="NCBI Taxonomy" id="2773451"/>
    <lineage>
        <taxon>Bacteria</taxon>
        <taxon>Pseudomonadati</taxon>
        <taxon>Pseudomonadota</taxon>
        <taxon>Alphaproteobacteria</taxon>
        <taxon>Hyphomicrobiales</taxon>
        <taxon>Boseaceae</taxon>
        <taxon>Bosea</taxon>
    </lineage>
</organism>
<dbReference type="EMBL" id="JACXWY010000001">
    <property type="protein sequence ID" value="MBD3844153.1"/>
    <property type="molecule type" value="Genomic_DNA"/>
</dbReference>
<dbReference type="AlphaFoldDB" id="A0A927HZB5"/>
<dbReference type="SUPFAM" id="SSF53850">
    <property type="entry name" value="Periplasmic binding protein-like II"/>
    <property type="match status" value="1"/>
</dbReference>
<sequence length="288" mass="30642">MTITRSDFLKLGLGAAAGLALGAAPRSATAKEWKLIRVATEGAFPPYNMHAPDGRLIGFEPDLLQELSTRMGVKCEMIAQAWDGMIAGLTDGKYDAIMDAVSITPKREEVIAFSRPYASAGSGFAIMKEGSIKSLPGTGAPRVPFTDEAAAKTAIDELAKALTGKTVAVQVATIQNDVLNRYFKDVVTVRTYPSGPDTFLDLKSGRVDAVMASQINIQASAKKSNGEMIQSGYLFTGGLLGVGSAVGLRKGDPELKEMFDKALKSTIDDGTLKKLALKWFEMDITPAS</sequence>
<reference evidence="4" key="1">
    <citation type="submission" date="2020-09" db="EMBL/GenBank/DDBJ databases">
        <title>Bosea spartocytisi sp. nov. a root nodule endophyte of Spartocytisus supranubius in the high mountain ecosystem fo the Teide National Park (Canary Islands, Spain).</title>
        <authorList>
            <person name="Pulido-Suarez L."/>
            <person name="Peix A."/>
            <person name="Igual J.M."/>
            <person name="Socas-Perez N."/>
            <person name="Velazquez E."/>
            <person name="Flores-Felix J.D."/>
            <person name="Leon-Barrios M."/>
        </authorList>
    </citation>
    <scope>NUCLEOTIDE SEQUENCE</scope>
    <source>
        <strain evidence="4">SSUT16</strain>
    </source>
</reference>
<evidence type="ECO:0000259" key="2">
    <source>
        <dbReference type="SMART" id="SM00062"/>
    </source>
</evidence>
<dbReference type="GO" id="GO:0015276">
    <property type="term" value="F:ligand-gated monoatomic ion channel activity"/>
    <property type="evidence" value="ECO:0007669"/>
    <property type="project" value="InterPro"/>
</dbReference>
<dbReference type="PROSITE" id="PS51318">
    <property type="entry name" value="TAT"/>
    <property type="match status" value="1"/>
</dbReference>
<gene>
    <name evidence="4" type="ORF">IED13_00475</name>
</gene>
<dbReference type="Proteomes" id="UP000619295">
    <property type="component" value="Unassembled WGS sequence"/>
</dbReference>
<dbReference type="SMART" id="SM00079">
    <property type="entry name" value="PBPe"/>
    <property type="match status" value="1"/>
</dbReference>
<protein>
    <submittedName>
        <fullName evidence="4">Transporter substrate-binding domain-containing protein</fullName>
    </submittedName>
</protein>
<feature type="domain" description="Solute-binding protein family 3/N-terminal" evidence="2">
    <location>
        <begin position="35"/>
        <end position="283"/>
    </location>
</feature>
<dbReference type="PANTHER" id="PTHR35936">
    <property type="entry name" value="MEMBRANE-BOUND LYTIC MUREIN TRANSGLYCOSYLASE F"/>
    <property type="match status" value="1"/>
</dbReference>
<keyword evidence="1" id="KW-0732">Signal</keyword>
<feature type="domain" description="Ionotropic glutamate receptor C-terminal" evidence="3">
    <location>
        <begin position="35"/>
        <end position="282"/>
    </location>
</feature>
<proteinExistence type="predicted"/>
<comment type="caution">
    <text evidence="4">The sequence shown here is derived from an EMBL/GenBank/DDBJ whole genome shotgun (WGS) entry which is preliminary data.</text>
</comment>
<dbReference type="InterPro" id="IPR001320">
    <property type="entry name" value="Iontro_rcpt_C"/>
</dbReference>
<dbReference type="InterPro" id="IPR006311">
    <property type="entry name" value="TAT_signal"/>
</dbReference>
<evidence type="ECO:0000313" key="4">
    <source>
        <dbReference type="EMBL" id="MBD3844153.1"/>
    </source>
</evidence>
<keyword evidence="5" id="KW-1185">Reference proteome</keyword>
<dbReference type="Gene3D" id="3.40.190.10">
    <property type="entry name" value="Periplasmic binding protein-like II"/>
    <property type="match status" value="2"/>
</dbReference>
<dbReference type="SMART" id="SM00062">
    <property type="entry name" value="PBPb"/>
    <property type="match status" value="1"/>
</dbReference>
<name>A0A927HZB5_9HYPH</name>
<evidence type="ECO:0000259" key="3">
    <source>
        <dbReference type="SMART" id="SM00079"/>
    </source>
</evidence>
<evidence type="ECO:0000313" key="5">
    <source>
        <dbReference type="Proteomes" id="UP000619295"/>
    </source>
</evidence>
<dbReference type="GO" id="GO:0016020">
    <property type="term" value="C:membrane"/>
    <property type="evidence" value="ECO:0007669"/>
    <property type="project" value="InterPro"/>
</dbReference>
<dbReference type="InterPro" id="IPR001638">
    <property type="entry name" value="Solute-binding_3/MltF_N"/>
</dbReference>
<dbReference type="Pfam" id="PF00497">
    <property type="entry name" value="SBP_bac_3"/>
    <property type="match status" value="1"/>
</dbReference>
<accession>A0A927HZB5</accession>
<dbReference type="PANTHER" id="PTHR35936:SF19">
    <property type="entry name" value="AMINO-ACID-BINDING PROTEIN YXEM-RELATED"/>
    <property type="match status" value="1"/>
</dbReference>
<dbReference type="RefSeq" id="WP_038361954.1">
    <property type="nucleotide sequence ID" value="NZ_JACXWY010000001.1"/>
</dbReference>